<feature type="domain" description="Lipoyl-binding" evidence="17">
    <location>
        <begin position="98"/>
        <end position="173"/>
    </location>
</feature>
<sequence length="473" mass="51628">MLGVLRRKAASGSCTYVLGKSLHTIRPAMSTSRVCSAVPEEVSHHPRGFYYVRTFCHLTLAGHSVSLWPTREGVGNLQQEENMQIWSRSFCSKNEGDLVDAVVPFMGESISDGTLATFLKKPGDRVEVDEPIAQVETDKVTVDVNSPEAGVIQEFVAKEGDTVEPGTKIAVISKSSKGATQVAPSNEKPSEKAASPPSPPAEEKKEKPKPKVETTSVTDKPPKEASSPPKTSATEPQLPPKERERRVPMTRLRKRVATRLKDSQNTFALLTTFNEVDMTNLMKLRSDYKDAFVEKHGVKLGFMSGFVKAAVSALHNQPIVNAVIDGDNIIYRDYIDISIAVGTPKGLVVPVVRNAEVMNFAEVEKTINTLAKKANDGTISIDEMAGGTFTISNGGVYGSLLSTPIINPPQSAILGMHSIVSRPMVVGGNVVPRPMMYIALTYDHRLIDGREAVLFLRRIKDVVEDPRRLLLDI</sequence>
<dbReference type="GO" id="GO:0005739">
    <property type="term" value="C:mitochondrion"/>
    <property type="evidence" value="ECO:0007669"/>
    <property type="project" value="UniProtKB-SubCell"/>
</dbReference>
<feature type="compositionally biased region" description="Polar residues" evidence="16">
    <location>
        <begin position="173"/>
        <end position="184"/>
    </location>
</feature>
<name>A0ABD1R6J0_9LAMI</name>
<reference evidence="19" key="1">
    <citation type="submission" date="2024-07" db="EMBL/GenBank/DDBJ databases">
        <title>Two chromosome-level genome assemblies of Korean endemic species Abeliophyllum distichum and Forsythia ovata (Oleaceae).</title>
        <authorList>
            <person name="Jang H."/>
        </authorList>
    </citation>
    <scope>NUCLEOTIDE SEQUENCE [LARGE SCALE GENOMIC DNA]</scope>
</reference>
<dbReference type="CDD" id="cd06849">
    <property type="entry name" value="lipoyl_domain"/>
    <property type="match status" value="1"/>
</dbReference>
<evidence type="ECO:0000256" key="3">
    <source>
        <dbReference type="ARBA" id="ARBA00005145"/>
    </source>
</evidence>
<dbReference type="PANTHER" id="PTHR43416:SF5">
    <property type="entry name" value="DIHYDROLIPOYLLYSINE-RESIDUE SUCCINYLTRANSFERASE COMPONENT OF 2-OXOGLUTARATE DEHYDROGENASE COMPLEX, MITOCHONDRIAL"/>
    <property type="match status" value="1"/>
</dbReference>
<dbReference type="InterPro" id="IPR023213">
    <property type="entry name" value="CAT-like_dom_sf"/>
</dbReference>
<dbReference type="PROSITE" id="PS00189">
    <property type="entry name" value="LIPOYL"/>
    <property type="match status" value="1"/>
</dbReference>
<feature type="region of interest" description="Disordered" evidence="16">
    <location>
        <begin position="172"/>
        <end position="252"/>
    </location>
</feature>
<dbReference type="FunFam" id="3.30.559.10:FF:000006">
    <property type="entry name" value="Dihydrolipoyllysine-residue succinyltransferase component of 2-oxoglutarate dehydrogenase complex, mitochondrial"/>
    <property type="match status" value="1"/>
</dbReference>
<evidence type="ECO:0000259" key="17">
    <source>
        <dbReference type="PROSITE" id="PS50968"/>
    </source>
</evidence>
<comment type="subcellular location">
    <subcellularLocation>
        <location evidence="2">Mitochondrion</location>
    </subcellularLocation>
</comment>
<evidence type="ECO:0000256" key="2">
    <source>
        <dbReference type="ARBA" id="ARBA00004173"/>
    </source>
</evidence>
<dbReference type="GO" id="GO:0006099">
    <property type="term" value="P:tricarboxylic acid cycle"/>
    <property type="evidence" value="ECO:0007669"/>
    <property type="project" value="UniProtKB-KW"/>
</dbReference>
<proteinExistence type="inferred from homology"/>
<dbReference type="InterPro" id="IPR000089">
    <property type="entry name" value="Biotin_lipoyl"/>
</dbReference>
<comment type="catalytic activity">
    <reaction evidence="15">
        <text>N(6)-[(R)-dihydrolipoyl]-L-lysyl-[protein] + succinyl-CoA = N(6)-[(R)-S(8)-succinyldihydrolipoyl]-L-lysyl-[protein] + CoA</text>
        <dbReference type="Rhea" id="RHEA:15213"/>
        <dbReference type="Rhea" id="RHEA-COMP:10475"/>
        <dbReference type="Rhea" id="RHEA-COMP:20092"/>
        <dbReference type="ChEBI" id="CHEBI:57287"/>
        <dbReference type="ChEBI" id="CHEBI:57292"/>
        <dbReference type="ChEBI" id="CHEBI:83100"/>
        <dbReference type="ChEBI" id="CHEBI:83120"/>
        <dbReference type="EC" id="2.3.1.61"/>
    </reaction>
</comment>
<evidence type="ECO:0000256" key="14">
    <source>
        <dbReference type="ARBA" id="ARBA00037426"/>
    </source>
</evidence>
<dbReference type="Gene3D" id="3.30.559.10">
    <property type="entry name" value="Chloramphenicol acetyltransferase-like domain"/>
    <property type="match status" value="1"/>
</dbReference>
<dbReference type="PANTHER" id="PTHR43416">
    <property type="entry name" value="DIHYDROLIPOYLLYSINE-RESIDUE SUCCINYLTRANSFERASE COMPONENT OF 2-OXOGLUTARATE DEHYDROGENASE COMPLEX, MITOCHONDRIAL-RELATED"/>
    <property type="match status" value="1"/>
</dbReference>
<keyword evidence="11" id="KW-0496">Mitochondrion</keyword>
<dbReference type="PROSITE" id="PS50968">
    <property type="entry name" value="BIOTINYL_LIPOYL"/>
    <property type="match status" value="1"/>
</dbReference>
<keyword evidence="9" id="KW-0450">Lipoyl</keyword>
<dbReference type="InterPro" id="IPR003016">
    <property type="entry name" value="2-oxoA_DH_lipoyl-BS"/>
</dbReference>
<dbReference type="InterPro" id="IPR050537">
    <property type="entry name" value="2-oxoacid_dehydrogenase"/>
</dbReference>
<evidence type="ECO:0000256" key="8">
    <source>
        <dbReference type="ARBA" id="ARBA00022679"/>
    </source>
</evidence>
<dbReference type="SUPFAM" id="SSF52777">
    <property type="entry name" value="CoA-dependent acyltransferases"/>
    <property type="match status" value="1"/>
</dbReference>
<dbReference type="InterPro" id="IPR006255">
    <property type="entry name" value="SucB"/>
</dbReference>
<comment type="cofactor">
    <cofactor evidence="1">
        <name>(R)-lipoate</name>
        <dbReference type="ChEBI" id="CHEBI:83088"/>
    </cofactor>
</comment>
<evidence type="ECO:0000256" key="6">
    <source>
        <dbReference type="ARBA" id="ARBA00012945"/>
    </source>
</evidence>
<dbReference type="InterPro" id="IPR011053">
    <property type="entry name" value="Single_hybrid_motif"/>
</dbReference>
<dbReference type="Proteomes" id="UP001604277">
    <property type="component" value="Unassembled WGS sequence"/>
</dbReference>
<organism evidence="18 19">
    <name type="scientific">Forsythia ovata</name>
    <dbReference type="NCBI Taxonomy" id="205694"/>
    <lineage>
        <taxon>Eukaryota</taxon>
        <taxon>Viridiplantae</taxon>
        <taxon>Streptophyta</taxon>
        <taxon>Embryophyta</taxon>
        <taxon>Tracheophyta</taxon>
        <taxon>Spermatophyta</taxon>
        <taxon>Magnoliopsida</taxon>
        <taxon>eudicotyledons</taxon>
        <taxon>Gunneridae</taxon>
        <taxon>Pentapetalae</taxon>
        <taxon>asterids</taxon>
        <taxon>lamiids</taxon>
        <taxon>Lamiales</taxon>
        <taxon>Oleaceae</taxon>
        <taxon>Forsythieae</taxon>
        <taxon>Forsythia</taxon>
    </lineage>
</organism>
<evidence type="ECO:0000256" key="15">
    <source>
        <dbReference type="ARBA" id="ARBA00052761"/>
    </source>
</evidence>
<comment type="caution">
    <text evidence="18">The sequence shown here is derived from an EMBL/GenBank/DDBJ whole genome shotgun (WGS) entry which is preliminary data.</text>
</comment>
<dbReference type="AlphaFoldDB" id="A0ABD1R6J0"/>
<dbReference type="Gene3D" id="2.40.50.100">
    <property type="match status" value="1"/>
</dbReference>
<evidence type="ECO:0000256" key="10">
    <source>
        <dbReference type="ARBA" id="ARBA00022946"/>
    </source>
</evidence>
<comment type="subunit">
    <text evidence="5">Forms a 24-polypeptide structural core with octahedral symmetry.</text>
</comment>
<evidence type="ECO:0000256" key="9">
    <source>
        <dbReference type="ARBA" id="ARBA00022823"/>
    </source>
</evidence>
<protein>
    <recommendedName>
        <fullName evidence="6">dihydrolipoyllysine-residue succinyltransferase</fullName>
        <ecNumber evidence="6">2.3.1.61</ecNumber>
    </recommendedName>
    <alternativeName>
        <fullName evidence="13">2-oxoglutarate dehydrogenase complex component E2</fullName>
    </alternativeName>
</protein>
<evidence type="ECO:0000256" key="11">
    <source>
        <dbReference type="ARBA" id="ARBA00023128"/>
    </source>
</evidence>
<keyword evidence="8" id="KW-0808">Transferase</keyword>
<keyword evidence="7" id="KW-0816">Tricarboxylic acid cycle</keyword>
<keyword evidence="10" id="KW-0809">Transit peptide</keyword>
<dbReference type="InterPro" id="IPR001078">
    <property type="entry name" value="2-oxoacid_DH_actylTfrase"/>
</dbReference>
<comment type="similarity">
    <text evidence="4">Belongs to the 2-oxoacid dehydrogenase family.</text>
</comment>
<evidence type="ECO:0000256" key="16">
    <source>
        <dbReference type="SAM" id="MobiDB-lite"/>
    </source>
</evidence>
<comment type="pathway">
    <text evidence="3">Amino-acid degradation; L-lysine degradation via saccharopine pathway; glutaryl-CoA from L-lysine: step 6/6.</text>
</comment>
<dbReference type="GO" id="GO:0004149">
    <property type="term" value="F:dihydrolipoyllysine-residue succinyltransferase activity"/>
    <property type="evidence" value="ECO:0007669"/>
    <property type="project" value="UniProtKB-EC"/>
</dbReference>
<evidence type="ECO:0000313" key="19">
    <source>
        <dbReference type="Proteomes" id="UP001604277"/>
    </source>
</evidence>
<dbReference type="Pfam" id="PF00364">
    <property type="entry name" value="Biotin_lipoyl"/>
    <property type="match status" value="1"/>
</dbReference>
<dbReference type="Pfam" id="PF00198">
    <property type="entry name" value="2-oxoacid_dh"/>
    <property type="match status" value="1"/>
</dbReference>
<dbReference type="SUPFAM" id="SSF51230">
    <property type="entry name" value="Single hybrid motif"/>
    <property type="match status" value="1"/>
</dbReference>
<evidence type="ECO:0000256" key="5">
    <source>
        <dbReference type="ARBA" id="ARBA00011484"/>
    </source>
</evidence>
<keyword evidence="12" id="KW-0012">Acyltransferase</keyword>
<gene>
    <name evidence="18" type="ORF">Fot_45180</name>
</gene>
<evidence type="ECO:0000256" key="13">
    <source>
        <dbReference type="ARBA" id="ARBA00032406"/>
    </source>
</evidence>
<evidence type="ECO:0000256" key="4">
    <source>
        <dbReference type="ARBA" id="ARBA00007317"/>
    </source>
</evidence>
<comment type="function">
    <text evidence="14">The 2-oxoglutarate dehydrogenase complex catalyzes the overall conversion of 2-oxoglutarate to succinyl-CoA and CO(2). It contains multiple copies of three enzymatic components: 2-oxoglutarate dehydrogenase (E1), dihydrolipoamide succinyltransferase (E2) and lipoamide dehydrogenase (E3).</text>
</comment>
<feature type="compositionally biased region" description="Basic and acidic residues" evidence="16">
    <location>
        <begin position="201"/>
        <end position="212"/>
    </location>
</feature>
<evidence type="ECO:0000256" key="12">
    <source>
        <dbReference type="ARBA" id="ARBA00023315"/>
    </source>
</evidence>
<evidence type="ECO:0000256" key="7">
    <source>
        <dbReference type="ARBA" id="ARBA00022532"/>
    </source>
</evidence>
<dbReference type="EMBL" id="JBFOLJ010000013">
    <property type="protein sequence ID" value="KAL2483736.1"/>
    <property type="molecule type" value="Genomic_DNA"/>
</dbReference>
<dbReference type="EC" id="2.3.1.61" evidence="6"/>
<dbReference type="NCBIfam" id="TIGR01347">
    <property type="entry name" value="sucB"/>
    <property type="match status" value="1"/>
</dbReference>
<evidence type="ECO:0000313" key="18">
    <source>
        <dbReference type="EMBL" id="KAL2483736.1"/>
    </source>
</evidence>
<keyword evidence="19" id="KW-1185">Reference proteome</keyword>
<evidence type="ECO:0000256" key="1">
    <source>
        <dbReference type="ARBA" id="ARBA00001938"/>
    </source>
</evidence>
<accession>A0ABD1R6J0</accession>